<reference evidence="7" key="1">
    <citation type="submission" date="2016-05" db="EMBL/GenBank/DDBJ databases">
        <title>Draft genome of Corynebacterium afermentans subsp. afermentans LCDC 88199T.</title>
        <authorList>
            <person name="Bernier A.-M."/>
            <person name="Bernard K."/>
        </authorList>
    </citation>
    <scope>NUCLEOTIDE SEQUENCE [LARGE SCALE GENOMIC DNA]</scope>
    <source>
        <strain evidence="7">NML130454</strain>
    </source>
</reference>
<keyword evidence="2" id="KW-0489">Methyltransferase</keyword>
<evidence type="ECO:0000256" key="4">
    <source>
        <dbReference type="RuleBase" id="RU362026"/>
    </source>
</evidence>
<dbReference type="PROSITE" id="PS00092">
    <property type="entry name" value="N6_MTASE"/>
    <property type="match status" value="1"/>
</dbReference>
<accession>A0A1B6W175</accession>
<dbReference type="AlphaFoldDB" id="A0A1B6W175"/>
<comment type="caution">
    <text evidence="6">The sequence shown here is derived from an EMBL/GenBank/DDBJ whole genome shotgun (WGS) entry which is preliminary data.</text>
</comment>
<dbReference type="PRINTS" id="PR00508">
    <property type="entry name" value="S21N4MTFRASE"/>
</dbReference>
<dbReference type="Gene3D" id="3.40.50.150">
    <property type="entry name" value="Vaccinia Virus protein VP39"/>
    <property type="match status" value="1"/>
</dbReference>
<dbReference type="GO" id="GO:0003677">
    <property type="term" value="F:DNA binding"/>
    <property type="evidence" value="ECO:0007669"/>
    <property type="project" value="InterPro"/>
</dbReference>
<dbReference type="Pfam" id="PF01555">
    <property type="entry name" value="N6_N4_Mtase"/>
    <property type="match status" value="1"/>
</dbReference>
<evidence type="ECO:0000256" key="2">
    <source>
        <dbReference type="ARBA" id="ARBA00022603"/>
    </source>
</evidence>
<dbReference type="GO" id="GO:0009007">
    <property type="term" value="F:site-specific DNA-methyltransferase (adenine-specific) activity"/>
    <property type="evidence" value="ECO:0007669"/>
    <property type="project" value="TreeGrafter"/>
</dbReference>
<dbReference type="GO" id="GO:0008170">
    <property type="term" value="F:N-methyltransferase activity"/>
    <property type="evidence" value="ECO:0007669"/>
    <property type="project" value="InterPro"/>
</dbReference>
<dbReference type="InterPro" id="IPR001091">
    <property type="entry name" value="RM_Methyltransferase"/>
</dbReference>
<dbReference type="STRING" id="1795832.A7Q00_01970"/>
<comment type="similarity">
    <text evidence="1 4">Belongs to the N(4)/N(6)-methyltransferase family.</text>
</comment>
<dbReference type="InterPro" id="IPR002052">
    <property type="entry name" value="DNA_methylase_N6_adenine_CS"/>
</dbReference>
<sequence length="225" mass="25136">MDKIIKRDFAGATLYLGDCAGLLPAVLAENKVDALISDPPYELSAAGGGIGRQRQYMAAIDRHLDGGFDVGLLGQFENWFVFCTKAQLVDLFAQAERQNLRWQLLTWNKKNPTPLTCNNYLPDTEYMVHAFKKHVWESKTRFVVGNVEKNPFDHPTVKPLYVMYKAIASASAPGDLVLDPFMGTGSTGVAALQRGRHFIGIEREPKYFDIACQRIEHALAQGQLF</sequence>
<evidence type="ECO:0000256" key="3">
    <source>
        <dbReference type="ARBA" id="ARBA00022679"/>
    </source>
</evidence>
<dbReference type="Proteomes" id="UP000077726">
    <property type="component" value="Unassembled WGS sequence"/>
</dbReference>
<name>A0A1B6W175_9NEIS</name>
<dbReference type="PANTHER" id="PTHR13370:SF3">
    <property type="entry name" value="TRNA (GUANINE(10)-N2)-METHYLTRANSFERASE HOMOLOG"/>
    <property type="match status" value="1"/>
</dbReference>
<dbReference type="SUPFAM" id="SSF53335">
    <property type="entry name" value="S-adenosyl-L-methionine-dependent methyltransferases"/>
    <property type="match status" value="1"/>
</dbReference>
<dbReference type="EMBL" id="LXSQ01000006">
    <property type="protein sequence ID" value="OAM44386.1"/>
    <property type="molecule type" value="Genomic_DNA"/>
</dbReference>
<keyword evidence="7" id="KW-1185">Reference proteome</keyword>
<evidence type="ECO:0000313" key="6">
    <source>
        <dbReference type="EMBL" id="OAM44386.1"/>
    </source>
</evidence>
<evidence type="ECO:0000256" key="1">
    <source>
        <dbReference type="ARBA" id="ARBA00006594"/>
    </source>
</evidence>
<dbReference type="InterPro" id="IPR002941">
    <property type="entry name" value="DNA_methylase_N4/N6"/>
</dbReference>
<feature type="domain" description="DNA methylase N-4/N-6" evidence="5">
    <location>
        <begin position="32"/>
        <end position="211"/>
    </location>
</feature>
<organism evidence="6 7">
    <name type="scientific">Eikenella halliae</name>
    <dbReference type="NCBI Taxonomy" id="1795832"/>
    <lineage>
        <taxon>Bacteria</taxon>
        <taxon>Pseudomonadati</taxon>
        <taxon>Pseudomonadota</taxon>
        <taxon>Betaproteobacteria</taxon>
        <taxon>Neisseriales</taxon>
        <taxon>Neisseriaceae</taxon>
        <taxon>Eikenella</taxon>
    </lineage>
</organism>
<proteinExistence type="inferred from homology"/>
<dbReference type="PANTHER" id="PTHR13370">
    <property type="entry name" value="RNA METHYLASE-RELATED"/>
    <property type="match status" value="1"/>
</dbReference>
<gene>
    <name evidence="6" type="ORF">A7Q00_01970</name>
</gene>
<evidence type="ECO:0000313" key="7">
    <source>
        <dbReference type="Proteomes" id="UP000077726"/>
    </source>
</evidence>
<keyword evidence="3" id="KW-0808">Transferase</keyword>
<protein>
    <recommendedName>
        <fullName evidence="4">Methyltransferase</fullName>
        <ecNumber evidence="4">2.1.1.-</ecNumber>
    </recommendedName>
</protein>
<dbReference type="EC" id="2.1.1.-" evidence="4"/>
<dbReference type="GO" id="GO:0032259">
    <property type="term" value="P:methylation"/>
    <property type="evidence" value="ECO:0007669"/>
    <property type="project" value="UniProtKB-KW"/>
</dbReference>
<evidence type="ECO:0000259" key="5">
    <source>
        <dbReference type="Pfam" id="PF01555"/>
    </source>
</evidence>
<dbReference type="InterPro" id="IPR029063">
    <property type="entry name" value="SAM-dependent_MTases_sf"/>
</dbReference>
<dbReference type="GO" id="GO:0005737">
    <property type="term" value="C:cytoplasm"/>
    <property type="evidence" value="ECO:0007669"/>
    <property type="project" value="TreeGrafter"/>
</dbReference>